<dbReference type="InterPro" id="IPR011013">
    <property type="entry name" value="Gal_mutarotase_sf_dom"/>
</dbReference>
<dbReference type="InterPro" id="IPR008183">
    <property type="entry name" value="Aldose_1/G6P_1-epimerase"/>
</dbReference>
<proteinExistence type="inferred from homology"/>
<dbReference type="InterPro" id="IPR014718">
    <property type="entry name" value="GH-type_carb-bd"/>
</dbReference>
<keyword evidence="8" id="KW-1185">Reference proteome</keyword>
<dbReference type="SUPFAM" id="SSF74650">
    <property type="entry name" value="Galactose mutarotase-like"/>
    <property type="match status" value="1"/>
</dbReference>
<evidence type="ECO:0000256" key="3">
    <source>
        <dbReference type="ARBA" id="ARBA00012083"/>
    </source>
</evidence>
<dbReference type="PIRSF" id="PIRSF016020">
    <property type="entry name" value="PHexose_mutarotase"/>
    <property type="match status" value="1"/>
</dbReference>
<name>A0AAV2YPQ5_9STRA</name>
<evidence type="ECO:0000256" key="2">
    <source>
        <dbReference type="ARBA" id="ARBA00005866"/>
    </source>
</evidence>
<dbReference type="GO" id="GO:0030246">
    <property type="term" value="F:carbohydrate binding"/>
    <property type="evidence" value="ECO:0007669"/>
    <property type="project" value="UniProtKB-UniRule"/>
</dbReference>
<dbReference type="Proteomes" id="UP001146120">
    <property type="component" value="Unassembled WGS sequence"/>
</dbReference>
<dbReference type="Gene3D" id="2.70.98.10">
    <property type="match status" value="1"/>
</dbReference>
<organism evidence="7 8">
    <name type="scientific">Lagenidium giganteum</name>
    <dbReference type="NCBI Taxonomy" id="4803"/>
    <lineage>
        <taxon>Eukaryota</taxon>
        <taxon>Sar</taxon>
        <taxon>Stramenopiles</taxon>
        <taxon>Oomycota</taxon>
        <taxon>Peronosporomycetes</taxon>
        <taxon>Pythiales</taxon>
        <taxon>Pythiaceae</taxon>
    </lineage>
</organism>
<sequence>MSSIFELKHHSGARAEVNLFGATLTSFYTAAEPQRNVLFVSKQAALDGTKPIRGGVPLVFPVFGSAAGFPNHGFARTSTEWKVAAVEQTVGDAESPAVAKFTMGANDATRAMRPHEFELVYEVRLFADRLITALHVDNKSSTDISFQALLHTYLSIPDVRNEGCLVQGLQGVEYTDKLTNAVKKEDREAIGFAAETDSVYANAPSVVTVVTKCPNSGVPRMTTVEKASFLNHDPKNHAQPSDVVVWNPWINKSKGMSDFGDEEYINMVCIEPGRVSTPQQLAPGKTYTLQQTITTSKL</sequence>
<evidence type="ECO:0000313" key="7">
    <source>
        <dbReference type="EMBL" id="DAZ95333.1"/>
    </source>
</evidence>
<dbReference type="EC" id="5.1.3.15" evidence="3 5"/>
<reference evidence="7" key="1">
    <citation type="submission" date="2022-11" db="EMBL/GenBank/DDBJ databases">
        <authorList>
            <person name="Morgan W.R."/>
            <person name="Tartar A."/>
        </authorList>
    </citation>
    <scope>NUCLEOTIDE SEQUENCE</scope>
    <source>
        <strain evidence="7">ARSEF 373</strain>
    </source>
</reference>
<dbReference type="InterPro" id="IPR025532">
    <property type="entry name" value="G6P_1-epimerase"/>
</dbReference>
<dbReference type="PANTHER" id="PTHR11122">
    <property type="entry name" value="APOSPORY-ASSOCIATED PROTEIN C-RELATED"/>
    <property type="match status" value="1"/>
</dbReference>
<evidence type="ECO:0000256" key="5">
    <source>
        <dbReference type="PIRNR" id="PIRNR016020"/>
    </source>
</evidence>
<evidence type="ECO:0000256" key="1">
    <source>
        <dbReference type="ARBA" id="ARBA00001096"/>
    </source>
</evidence>
<dbReference type="GO" id="GO:0005975">
    <property type="term" value="P:carbohydrate metabolic process"/>
    <property type="evidence" value="ECO:0007669"/>
    <property type="project" value="InterPro"/>
</dbReference>
<evidence type="ECO:0000256" key="4">
    <source>
        <dbReference type="ARBA" id="ARBA00023235"/>
    </source>
</evidence>
<dbReference type="GO" id="GO:0005737">
    <property type="term" value="C:cytoplasm"/>
    <property type="evidence" value="ECO:0007669"/>
    <property type="project" value="TreeGrafter"/>
</dbReference>
<gene>
    <name evidence="7" type="ORF">N0F65_002440</name>
</gene>
<feature type="active site" evidence="6">
    <location>
        <position position="151"/>
    </location>
</feature>
<feature type="active site" evidence="6">
    <location>
        <position position="271"/>
    </location>
</feature>
<evidence type="ECO:0000256" key="6">
    <source>
        <dbReference type="PIRSR" id="PIRSR016020-1"/>
    </source>
</evidence>
<dbReference type="AlphaFoldDB" id="A0AAV2YPQ5"/>
<dbReference type="GO" id="GO:0047938">
    <property type="term" value="F:glucose-6-phosphate 1-epimerase activity"/>
    <property type="evidence" value="ECO:0007669"/>
    <property type="project" value="UniProtKB-UniRule"/>
</dbReference>
<comment type="catalytic activity">
    <reaction evidence="1">
        <text>alpha-D-glucose 6-phosphate = beta-D-glucose 6-phosphate</text>
        <dbReference type="Rhea" id="RHEA:16249"/>
        <dbReference type="ChEBI" id="CHEBI:58225"/>
        <dbReference type="ChEBI" id="CHEBI:58247"/>
        <dbReference type="EC" id="5.1.3.15"/>
    </reaction>
</comment>
<dbReference type="PANTHER" id="PTHR11122:SF13">
    <property type="entry name" value="GLUCOSE-6-PHOSPHATE 1-EPIMERASE"/>
    <property type="match status" value="1"/>
</dbReference>
<keyword evidence="4 5" id="KW-0413">Isomerase</keyword>
<dbReference type="Pfam" id="PF01263">
    <property type="entry name" value="Aldose_epim"/>
    <property type="match status" value="1"/>
</dbReference>
<comment type="caution">
    <text evidence="7">The sequence shown here is derived from an EMBL/GenBank/DDBJ whole genome shotgun (WGS) entry which is preliminary data.</text>
</comment>
<reference evidence="7" key="2">
    <citation type="journal article" date="2023" name="Microbiol Resour">
        <title>Decontamination and Annotation of the Draft Genome Sequence of the Oomycete Lagenidium giganteum ARSEF 373.</title>
        <authorList>
            <person name="Morgan W.R."/>
            <person name="Tartar A."/>
        </authorList>
    </citation>
    <scope>NUCLEOTIDE SEQUENCE</scope>
    <source>
        <strain evidence="7">ARSEF 373</strain>
    </source>
</reference>
<protein>
    <recommendedName>
        <fullName evidence="3 5">glucose-6-phosphate 1-epimerase</fullName>
        <ecNumber evidence="3 5">5.1.3.15</ecNumber>
    </recommendedName>
</protein>
<evidence type="ECO:0000313" key="8">
    <source>
        <dbReference type="Proteomes" id="UP001146120"/>
    </source>
</evidence>
<accession>A0AAV2YPQ5</accession>
<dbReference type="EMBL" id="DAKRPA010000209">
    <property type="protein sequence ID" value="DAZ95333.1"/>
    <property type="molecule type" value="Genomic_DNA"/>
</dbReference>
<dbReference type="CDD" id="cd09020">
    <property type="entry name" value="D-hex-6-P-epi_like"/>
    <property type="match status" value="1"/>
</dbReference>
<comment type="similarity">
    <text evidence="2 5">Belongs to the glucose-6-phosphate 1-epimerase family.</text>
</comment>